<evidence type="ECO:0000313" key="1">
    <source>
        <dbReference type="EMBL" id="KAH3805169.1"/>
    </source>
</evidence>
<evidence type="ECO:0000313" key="2">
    <source>
        <dbReference type="Proteomes" id="UP000828390"/>
    </source>
</evidence>
<dbReference type="EMBL" id="JAIWYP010000006">
    <property type="protein sequence ID" value="KAH3805169.1"/>
    <property type="molecule type" value="Genomic_DNA"/>
</dbReference>
<sequence length="50" mass="5677">MPPRSAVVLETATDVLENIRRLVSVALLVARKDYHQQEIKPQHVVLETVI</sequence>
<name>A0A9D4FX19_DREPO</name>
<organism evidence="1 2">
    <name type="scientific">Dreissena polymorpha</name>
    <name type="common">Zebra mussel</name>
    <name type="synonym">Mytilus polymorpha</name>
    <dbReference type="NCBI Taxonomy" id="45954"/>
    <lineage>
        <taxon>Eukaryota</taxon>
        <taxon>Metazoa</taxon>
        <taxon>Spiralia</taxon>
        <taxon>Lophotrochozoa</taxon>
        <taxon>Mollusca</taxon>
        <taxon>Bivalvia</taxon>
        <taxon>Autobranchia</taxon>
        <taxon>Heteroconchia</taxon>
        <taxon>Euheterodonta</taxon>
        <taxon>Imparidentia</taxon>
        <taxon>Neoheterodontei</taxon>
        <taxon>Myida</taxon>
        <taxon>Dreissenoidea</taxon>
        <taxon>Dreissenidae</taxon>
        <taxon>Dreissena</taxon>
    </lineage>
</organism>
<gene>
    <name evidence="1" type="ORF">DPMN_133465</name>
</gene>
<dbReference type="Proteomes" id="UP000828390">
    <property type="component" value="Unassembled WGS sequence"/>
</dbReference>
<protein>
    <submittedName>
        <fullName evidence="1">Uncharacterized protein</fullName>
    </submittedName>
</protein>
<accession>A0A9D4FX19</accession>
<reference evidence="1" key="2">
    <citation type="submission" date="2020-11" db="EMBL/GenBank/DDBJ databases">
        <authorList>
            <person name="McCartney M.A."/>
            <person name="Auch B."/>
            <person name="Kono T."/>
            <person name="Mallez S."/>
            <person name="Becker A."/>
            <person name="Gohl D.M."/>
            <person name="Silverstein K.A.T."/>
            <person name="Koren S."/>
            <person name="Bechman K.B."/>
            <person name="Herman A."/>
            <person name="Abrahante J.E."/>
            <person name="Garbe J."/>
        </authorList>
    </citation>
    <scope>NUCLEOTIDE SEQUENCE</scope>
    <source>
        <strain evidence="1">Duluth1</strain>
        <tissue evidence="1">Whole animal</tissue>
    </source>
</reference>
<reference evidence="1" key="1">
    <citation type="journal article" date="2019" name="bioRxiv">
        <title>The Genome of the Zebra Mussel, Dreissena polymorpha: A Resource for Invasive Species Research.</title>
        <authorList>
            <person name="McCartney M.A."/>
            <person name="Auch B."/>
            <person name="Kono T."/>
            <person name="Mallez S."/>
            <person name="Zhang Y."/>
            <person name="Obille A."/>
            <person name="Becker A."/>
            <person name="Abrahante J.E."/>
            <person name="Garbe J."/>
            <person name="Badalamenti J.P."/>
            <person name="Herman A."/>
            <person name="Mangelson H."/>
            <person name="Liachko I."/>
            <person name="Sullivan S."/>
            <person name="Sone E.D."/>
            <person name="Koren S."/>
            <person name="Silverstein K.A.T."/>
            <person name="Beckman K.B."/>
            <person name="Gohl D.M."/>
        </authorList>
    </citation>
    <scope>NUCLEOTIDE SEQUENCE</scope>
    <source>
        <strain evidence="1">Duluth1</strain>
        <tissue evidence="1">Whole animal</tissue>
    </source>
</reference>
<dbReference type="AlphaFoldDB" id="A0A9D4FX19"/>
<keyword evidence="2" id="KW-1185">Reference proteome</keyword>
<proteinExistence type="predicted"/>
<comment type="caution">
    <text evidence="1">The sequence shown here is derived from an EMBL/GenBank/DDBJ whole genome shotgun (WGS) entry which is preliminary data.</text>
</comment>